<dbReference type="Pfam" id="PF03994">
    <property type="entry name" value="DUF350"/>
    <property type="match status" value="1"/>
</dbReference>
<evidence type="ECO:0000313" key="9">
    <source>
        <dbReference type="Proteomes" id="UP001304461"/>
    </source>
</evidence>
<evidence type="ECO:0000256" key="7">
    <source>
        <dbReference type="SAM" id="Phobius"/>
    </source>
</evidence>
<evidence type="ECO:0000256" key="2">
    <source>
        <dbReference type="ARBA" id="ARBA00005779"/>
    </source>
</evidence>
<protein>
    <submittedName>
        <fullName evidence="8">DUF350 domain-containing protein</fullName>
    </submittedName>
</protein>
<comment type="subcellular location">
    <subcellularLocation>
        <location evidence="1">Cell membrane</location>
        <topology evidence="1">Multi-pass membrane protein</topology>
    </subcellularLocation>
</comment>
<dbReference type="EMBL" id="JAYGHX010000002">
    <property type="protein sequence ID" value="MEA5390682.1"/>
    <property type="molecule type" value="Genomic_DNA"/>
</dbReference>
<evidence type="ECO:0000256" key="6">
    <source>
        <dbReference type="ARBA" id="ARBA00023136"/>
    </source>
</evidence>
<keyword evidence="6 7" id="KW-0472">Membrane</keyword>
<comment type="similarity">
    <text evidence="2">Belongs to the UPF0719 family.</text>
</comment>
<evidence type="ECO:0000256" key="5">
    <source>
        <dbReference type="ARBA" id="ARBA00022989"/>
    </source>
</evidence>
<feature type="transmembrane region" description="Helical" evidence="7">
    <location>
        <begin position="50"/>
        <end position="68"/>
    </location>
</feature>
<organism evidence="8 9">
    <name type="scientific">Cyanobium gracile UHCC 0139</name>
    <dbReference type="NCBI Taxonomy" id="3110308"/>
    <lineage>
        <taxon>Bacteria</taxon>
        <taxon>Bacillati</taxon>
        <taxon>Cyanobacteriota</taxon>
        <taxon>Cyanophyceae</taxon>
        <taxon>Synechococcales</taxon>
        <taxon>Prochlorococcaceae</taxon>
        <taxon>Cyanobium</taxon>
    </lineage>
</organism>
<keyword evidence="4 7" id="KW-0812">Transmembrane</keyword>
<evidence type="ECO:0000256" key="1">
    <source>
        <dbReference type="ARBA" id="ARBA00004651"/>
    </source>
</evidence>
<keyword evidence="3" id="KW-1003">Cell membrane</keyword>
<reference evidence="8 9" key="1">
    <citation type="submission" date="2023-12" db="EMBL/GenBank/DDBJ databases">
        <title>Baltic Sea Cyanobacteria.</title>
        <authorList>
            <person name="Delbaje E."/>
            <person name="Fewer D.P."/>
            <person name="Shishido T.K."/>
        </authorList>
    </citation>
    <scope>NUCLEOTIDE SEQUENCE [LARGE SCALE GENOMIC DNA]</scope>
    <source>
        <strain evidence="8 9">UHCC 0139</strain>
    </source>
</reference>
<dbReference type="InterPro" id="IPR007140">
    <property type="entry name" value="DUF350"/>
</dbReference>
<keyword evidence="5 7" id="KW-1133">Transmembrane helix</keyword>
<sequence length="69" mass="7422">MVKPLLQMLLMVGWTFLGIILIYVGLLLFDRLSPIDYRAEIRRGNIAAGVVLGAVILAIAAVVVAVLST</sequence>
<accession>A0ABU5RSE9</accession>
<comment type="caution">
    <text evidence="8">The sequence shown here is derived from an EMBL/GenBank/DDBJ whole genome shotgun (WGS) entry which is preliminary data.</text>
</comment>
<evidence type="ECO:0000313" key="8">
    <source>
        <dbReference type="EMBL" id="MEA5390682.1"/>
    </source>
</evidence>
<keyword evidence="9" id="KW-1185">Reference proteome</keyword>
<name>A0ABU5RSE9_9CYAN</name>
<evidence type="ECO:0000256" key="4">
    <source>
        <dbReference type="ARBA" id="ARBA00022692"/>
    </source>
</evidence>
<feature type="transmembrane region" description="Helical" evidence="7">
    <location>
        <begin position="6"/>
        <end position="29"/>
    </location>
</feature>
<proteinExistence type="inferred from homology"/>
<gene>
    <name evidence="8" type="ORF">VB738_05330</name>
</gene>
<dbReference type="RefSeq" id="WP_094584670.1">
    <property type="nucleotide sequence ID" value="NZ_JAYGHX010000002.1"/>
</dbReference>
<dbReference type="Proteomes" id="UP001304461">
    <property type="component" value="Unassembled WGS sequence"/>
</dbReference>
<evidence type="ECO:0000256" key="3">
    <source>
        <dbReference type="ARBA" id="ARBA00022475"/>
    </source>
</evidence>